<evidence type="ECO:0000313" key="4">
    <source>
        <dbReference type="Proteomes" id="UP000738325"/>
    </source>
</evidence>
<gene>
    <name evidence="3" type="ORF">BGZ99_008723</name>
</gene>
<comment type="caution">
    <text evidence="3">The sequence shown here is derived from an EMBL/GenBank/DDBJ whole genome shotgun (WGS) entry which is preliminary data.</text>
</comment>
<dbReference type="EMBL" id="JAAAIP010000691">
    <property type="protein sequence ID" value="KAG0313596.1"/>
    <property type="molecule type" value="Genomic_DNA"/>
</dbReference>
<keyword evidence="2" id="KW-0732">Signal</keyword>
<keyword evidence="4" id="KW-1185">Reference proteome</keyword>
<proteinExistence type="predicted"/>
<feature type="compositionally biased region" description="Polar residues" evidence="1">
    <location>
        <begin position="133"/>
        <end position="154"/>
    </location>
</feature>
<organism evidence="3 4">
    <name type="scientific">Dissophora globulifera</name>
    <dbReference type="NCBI Taxonomy" id="979702"/>
    <lineage>
        <taxon>Eukaryota</taxon>
        <taxon>Fungi</taxon>
        <taxon>Fungi incertae sedis</taxon>
        <taxon>Mucoromycota</taxon>
        <taxon>Mortierellomycotina</taxon>
        <taxon>Mortierellomycetes</taxon>
        <taxon>Mortierellales</taxon>
        <taxon>Mortierellaceae</taxon>
        <taxon>Dissophora</taxon>
    </lineage>
</organism>
<evidence type="ECO:0000256" key="1">
    <source>
        <dbReference type="SAM" id="MobiDB-lite"/>
    </source>
</evidence>
<name>A0A9P6R8X0_9FUNG</name>
<sequence length="613" mass="67715">MVSVFCIRHMMLVLLARLKAAAKCLRKSMPHFILCQPSLSMSTFIAMVPVRLLPVSHEEIVTLLRALSGGIGSSAIASNGVVARVEQSSLLSEPFSPSTPASDVSSSLYGAVLQQDNIRAHDKLGHQQQQQQNNSSYHTRQHISPGSPRSTYDINVSRYLDRPDASDSAFQRYSDGRNRAEGGLSQTDAHEHNAPTSLDPRAWPRLSSLEEGAFSKGPQDSPRRDTRPSTSTSFMVTQQPPSLDSPAPVLGEASAVVAFFAAPSDTQSSVTSAIEDSYIDQCHIAPITETADEDFDGLYMIDWDPPIVAIQITKRQDYMSLELDLPPRLPQPLLPAPASPRSNPAKKKSGFGVSGRLQDLEQLNPSHGANFYTLRKDGITVVLEQEDCVLMYDVPSQTPAELENPQFLYHPWQYLEPLTETDPLVNLRLVFGADQLPSGPEFANIAGPLRIRHMIDTYLIPHEMARAQRDGDVVFGLSGTLDRVCHGLQDFLKTTEATLDDDSFWEPHLLVPSRVMHLLIGARGELQIESVEQYPADSTISCLRDVLGRGYKPIINAEQESVFSMRSTSLDTIMKAIRFVGQTLLENDDPLESCCDYYRGGETSIIPVREETE</sequence>
<dbReference type="Proteomes" id="UP000738325">
    <property type="component" value="Unassembled WGS sequence"/>
</dbReference>
<reference evidence="3" key="1">
    <citation type="journal article" date="2020" name="Fungal Divers.">
        <title>Resolving the Mortierellaceae phylogeny through synthesis of multi-gene phylogenetics and phylogenomics.</title>
        <authorList>
            <person name="Vandepol N."/>
            <person name="Liber J."/>
            <person name="Desiro A."/>
            <person name="Na H."/>
            <person name="Kennedy M."/>
            <person name="Barry K."/>
            <person name="Grigoriev I.V."/>
            <person name="Miller A.N."/>
            <person name="O'Donnell K."/>
            <person name="Stajich J.E."/>
            <person name="Bonito G."/>
        </authorList>
    </citation>
    <scope>NUCLEOTIDE SEQUENCE</scope>
    <source>
        <strain evidence="3">REB-010B</strain>
    </source>
</reference>
<feature type="region of interest" description="Disordered" evidence="1">
    <location>
        <begin position="122"/>
        <end position="244"/>
    </location>
</feature>
<feature type="region of interest" description="Disordered" evidence="1">
    <location>
        <begin position="330"/>
        <end position="351"/>
    </location>
</feature>
<protein>
    <submittedName>
        <fullName evidence="3">Uncharacterized protein</fullName>
    </submittedName>
</protein>
<feature type="compositionally biased region" description="Polar residues" evidence="1">
    <location>
        <begin position="228"/>
        <end position="242"/>
    </location>
</feature>
<accession>A0A9P6R8X0</accession>
<feature type="chain" id="PRO_5040172583" evidence="2">
    <location>
        <begin position="23"/>
        <end position="613"/>
    </location>
</feature>
<evidence type="ECO:0000313" key="3">
    <source>
        <dbReference type="EMBL" id="KAG0313596.1"/>
    </source>
</evidence>
<dbReference type="OrthoDB" id="2361138at2759"/>
<dbReference type="AlphaFoldDB" id="A0A9P6R8X0"/>
<evidence type="ECO:0000256" key="2">
    <source>
        <dbReference type="SAM" id="SignalP"/>
    </source>
</evidence>
<feature type="signal peptide" evidence="2">
    <location>
        <begin position="1"/>
        <end position="22"/>
    </location>
</feature>